<dbReference type="EMBL" id="UZAI01000909">
    <property type="protein sequence ID" value="VDO57480.1"/>
    <property type="molecule type" value="Genomic_DNA"/>
</dbReference>
<feature type="region of interest" description="Disordered" evidence="1">
    <location>
        <begin position="85"/>
        <end position="109"/>
    </location>
</feature>
<evidence type="ECO:0000313" key="2">
    <source>
        <dbReference type="EMBL" id="VDO57480.1"/>
    </source>
</evidence>
<dbReference type="Proteomes" id="UP000277204">
    <property type="component" value="Unassembled WGS sequence"/>
</dbReference>
<evidence type="ECO:0000256" key="1">
    <source>
        <dbReference type="SAM" id="MobiDB-lite"/>
    </source>
</evidence>
<proteinExistence type="predicted"/>
<reference evidence="2 3" key="1">
    <citation type="submission" date="2018-11" db="EMBL/GenBank/DDBJ databases">
        <authorList>
            <consortium name="Pathogen Informatics"/>
        </authorList>
    </citation>
    <scope>NUCLEOTIDE SEQUENCE [LARGE SCALE GENOMIC DNA]</scope>
    <source>
        <strain evidence="2 3">Zambia</strain>
    </source>
</reference>
<keyword evidence="3" id="KW-1185">Reference proteome</keyword>
<name>A0A183LHG4_9TREM</name>
<dbReference type="AlphaFoldDB" id="A0A183LHG4"/>
<accession>A0A183LHG4</accession>
<evidence type="ECO:0000313" key="3">
    <source>
        <dbReference type="Proteomes" id="UP000277204"/>
    </source>
</evidence>
<organism evidence="2 3">
    <name type="scientific">Schistosoma margrebowiei</name>
    <dbReference type="NCBI Taxonomy" id="48269"/>
    <lineage>
        <taxon>Eukaryota</taxon>
        <taxon>Metazoa</taxon>
        <taxon>Spiralia</taxon>
        <taxon>Lophotrochozoa</taxon>
        <taxon>Platyhelminthes</taxon>
        <taxon>Trematoda</taxon>
        <taxon>Digenea</taxon>
        <taxon>Strigeidida</taxon>
        <taxon>Schistosomatoidea</taxon>
        <taxon>Schistosomatidae</taxon>
        <taxon>Schistosoma</taxon>
    </lineage>
</organism>
<protein>
    <submittedName>
        <fullName evidence="2">Uncharacterized protein</fullName>
    </submittedName>
</protein>
<feature type="region of interest" description="Disordered" evidence="1">
    <location>
        <begin position="1"/>
        <end position="45"/>
    </location>
</feature>
<sequence>MEPSRPMVKRNIGEHVTPKNGDRRKKNGQKLGRTRKEVPGQSGFENADWRPMLHFCHIKLHSSVTIDKICNSDQTKLGVSNDHLSLSTTSKSGIESHSRSELNETQNPCKMKVSNQSTSYRISYVIVPDMVCLIDSHISDEIPYKSVENMLN</sequence>
<feature type="compositionally biased region" description="Basic and acidic residues" evidence="1">
    <location>
        <begin position="11"/>
        <end position="21"/>
    </location>
</feature>
<gene>
    <name evidence="2" type="ORF">SMRZ_LOCUS3239</name>
</gene>